<reference evidence="3" key="2">
    <citation type="submission" date="2023-06" db="EMBL/GenBank/DDBJ databases">
        <authorList>
            <consortium name="Lawrence Berkeley National Laboratory"/>
            <person name="Haridas S."/>
            <person name="Hensen N."/>
            <person name="Bonometti L."/>
            <person name="Westerberg I."/>
            <person name="Brannstrom I.O."/>
            <person name="Guillou S."/>
            <person name="Cros-Aarteil S."/>
            <person name="Calhoun S."/>
            <person name="Kuo A."/>
            <person name="Mondo S."/>
            <person name="Pangilinan J."/>
            <person name="Riley R."/>
            <person name="Labutti K."/>
            <person name="Andreopoulos B."/>
            <person name="Lipzen A."/>
            <person name="Chen C."/>
            <person name="Yanf M."/>
            <person name="Daum C."/>
            <person name="Ng V."/>
            <person name="Clum A."/>
            <person name="Steindorff A."/>
            <person name="Ohm R."/>
            <person name="Martin F."/>
            <person name="Silar P."/>
            <person name="Natvig D."/>
            <person name="Lalanne C."/>
            <person name="Gautier V."/>
            <person name="Ament-Velasquez S.L."/>
            <person name="Kruys A."/>
            <person name="Hutchinson M.I."/>
            <person name="Powell A.J."/>
            <person name="Barry K."/>
            <person name="Miller A.N."/>
            <person name="Grigoriev I.V."/>
            <person name="Debuchy R."/>
            <person name="Gladieux P."/>
            <person name="Thoren M.H."/>
            <person name="Johannesson H."/>
        </authorList>
    </citation>
    <scope>NUCLEOTIDE SEQUENCE</scope>
    <source>
        <strain evidence="3">CBS 955.72</strain>
    </source>
</reference>
<comment type="caution">
    <text evidence="3">The sequence shown here is derived from an EMBL/GenBank/DDBJ whole genome shotgun (WGS) entry which is preliminary data.</text>
</comment>
<feature type="compositionally biased region" description="Low complexity" evidence="1">
    <location>
        <begin position="38"/>
        <end position="48"/>
    </location>
</feature>
<proteinExistence type="predicted"/>
<organism evidence="3 4">
    <name type="scientific">Lasiosphaeria hispida</name>
    <dbReference type="NCBI Taxonomy" id="260671"/>
    <lineage>
        <taxon>Eukaryota</taxon>
        <taxon>Fungi</taxon>
        <taxon>Dikarya</taxon>
        <taxon>Ascomycota</taxon>
        <taxon>Pezizomycotina</taxon>
        <taxon>Sordariomycetes</taxon>
        <taxon>Sordariomycetidae</taxon>
        <taxon>Sordariales</taxon>
        <taxon>Lasiosphaeriaceae</taxon>
        <taxon>Lasiosphaeria</taxon>
    </lineage>
</organism>
<evidence type="ECO:0000259" key="2">
    <source>
        <dbReference type="Pfam" id="PF20516"/>
    </source>
</evidence>
<dbReference type="InterPro" id="IPR046797">
    <property type="entry name" value="PDDEXK_12"/>
</dbReference>
<name>A0AAJ0MCN1_9PEZI</name>
<feature type="domain" description="PD-(D/E)XK nuclease-like" evidence="2">
    <location>
        <begin position="178"/>
        <end position="289"/>
    </location>
</feature>
<dbReference type="AlphaFoldDB" id="A0AAJ0MCN1"/>
<feature type="region of interest" description="Disordered" evidence="1">
    <location>
        <begin position="17"/>
        <end position="82"/>
    </location>
</feature>
<gene>
    <name evidence="3" type="ORF">B0T25DRAFT_247833</name>
</gene>
<dbReference type="Pfam" id="PF20516">
    <property type="entry name" value="PDDEXK_12"/>
    <property type="match status" value="1"/>
</dbReference>
<evidence type="ECO:0000256" key="1">
    <source>
        <dbReference type="SAM" id="MobiDB-lite"/>
    </source>
</evidence>
<evidence type="ECO:0000313" key="3">
    <source>
        <dbReference type="EMBL" id="KAK3349688.1"/>
    </source>
</evidence>
<protein>
    <recommendedName>
        <fullName evidence="2">PD-(D/E)XK nuclease-like domain-containing protein</fullName>
    </recommendedName>
</protein>
<dbReference type="Proteomes" id="UP001275084">
    <property type="component" value="Unassembled WGS sequence"/>
</dbReference>
<accession>A0AAJ0MCN1</accession>
<feature type="compositionally biased region" description="Basic residues" evidence="1">
    <location>
        <begin position="22"/>
        <end position="37"/>
    </location>
</feature>
<reference evidence="3" key="1">
    <citation type="journal article" date="2023" name="Mol. Phylogenet. Evol.">
        <title>Genome-scale phylogeny and comparative genomics of the fungal order Sordariales.</title>
        <authorList>
            <person name="Hensen N."/>
            <person name="Bonometti L."/>
            <person name="Westerberg I."/>
            <person name="Brannstrom I.O."/>
            <person name="Guillou S."/>
            <person name="Cros-Aarteil S."/>
            <person name="Calhoun S."/>
            <person name="Haridas S."/>
            <person name="Kuo A."/>
            <person name="Mondo S."/>
            <person name="Pangilinan J."/>
            <person name="Riley R."/>
            <person name="LaButti K."/>
            <person name="Andreopoulos B."/>
            <person name="Lipzen A."/>
            <person name="Chen C."/>
            <person name="Yan M."/>
            <person name="Daum C."/>
            <person name="Ng V."/>
            <person name="Clum A."/>
            <person name="Steindorff A."/>
            <person name="Ohm R.A."/>
            <person name="Martin F."/>
            <person name="Silar P."/>
            <person name="Natvig D.O."/>
            <person name="Lalanne C."/>
            <person name="Gautier V."/>
            <person name="Ament-Velasquez S.L."/>
            <person name="Kruys A."/>
            <person name="Hutchinson M.I."/>
            <person name="Powell A.J."/>
            <person name="Barry K."/>
            <person name="Miller A.N."/>
            <person name="Grigoriev I.V."/>
            <person name="Debuchy R."/>
            <person name="Gladieux P."/>
            <person name="Hiltunen Thoren M."/>
            <person name="Johannesson H."/>
        </authorList>
    </citation>
    <scope>NUCLEOTIDE SEQUENCE</scope>
    <source>
        <strain evidence="3">CBS 955.72</strain>
    </source>
</reference>
<evidence type="ECO:0000313" key="4">
    <source>
        <dbReference type="Proteomes" id="UP001275084"/>
    </source>
</evidence>
<keyword evidence="4" id="KW-1185">Reference proteome</keyword>
<dbReference type="EMBL" id="JAUIQD010000005">
    <property type="protein sequence ID" value="KAK3349688.1"/>
    <property type="molecule type" value="Genomic_DNA"/>
</dbReference>
<sequence>MPKPSGSSMSEVLSWLEELPVRHLRPLPHRSQKRKRMSSTPSKRPSSPGSGGPAPGGPTKRLRQSPALSSGASRPSSHPLSQAPSLLPPLEWWFLATSPKPDKRRSRPGAVCLPPCQVPASASDPYSSQPIRSLDATIAKISKGVGIYPLSLKDDIIAAKHTLTISRNEALRTMAVPCETRFARLQQIMAATEWSIRWKRSEAAWNNYVHTPMLETALADVEFVHAELITTAPILPPFLPKVQLGPALVEAVSQAKMVDYALVLQPMTDPSDRRPTAYQTLLRTLPIGQYTLN</sequence>